<accession>A0A507D1H7</accession>
<organism evidence="1 2">
    <name type="scientific">Chytriomyces confervae</name>
    <dbReference type="NCBI Taxonomy" id="246404"/>
    <lineage>
        <taxon>Eukaryota</taxon>
        <taxon>Fungi</taxon>
        <taxon>Fungi incertae sedis</taxon>
        <taxon>Chytridiomycota</taxon>
        <taxon>Chytridiomycota incertae sedis</taxon>
        <taxon>Chytridiomycetes</taxon>
        <taxon>Chytridiales</taxon>
        <taxon>Chytriomycetaceae</taxon>
        <taxon>Chytriomyces</taxon>
    </lineage>
</organism>
<dbReference type="PANTHER" id="PTHR15576:SF1">
    <property type="entry name" value="RIBITOL-5-PHOSPHATE XYLOSYLTRANSFERASE 1"/>
    <property type="match status" value="1"/>
</dbReference>
<dbReference type="PANTHER" id="PTHR15576">
    <property type="entry name" value="RIBITOL-5-PHOSPHATE XYLOSYLTRANSFERASE 1"/>
    <property type="match status" value="1"/>
</dbReference>
<dbReference type="GO" id="GO:0005794">
    <property type="term" value="C:Golgi apparatus"/>
    <property type="evidence" value="ECO:0007669"/>
    <property type="project" value="TreeGrafter"/>
</dbReference>
<dbReference type="InterPro" id="IPR055286">
    <property type="entry name" value="RXYLT1-like"/>
</dbReference>
<proteinExistence type="predicted"/>
<dbReference type="AlphaFoldDB" id="A0A507D1H7"/>
<evidence type="ECO:0008006" key="3">
    <source>
        <dbReference type="Google" id="ProtNLM"/>
    </source>
</evidence>
<dbReference type="Proteomes" id="UP000320333">
    <property type="component" value="Unassembled WGS sequence"/>
</dbReference>
<comment type="caution">
    <text evidence="1">The sequence shown here is derived from an EMBL/GenBank/DDBJ whole genome shotgun (WGS) entry which is preliminary data.</text>
</comment>
<keyword evidence="2" id="KW-1185">Reference proteome</keyword>
<sequence length="118" mass="13931">MKGWASTRSITLCYYNNSMDFLSFQRDIVSPSTFVISPPGNGLDCYRTWETLFMGNYPVVLSSSLDSLYAQLPVVVVQSWAEVTPRLLQRKLKEFQWVEHDYRRLYMQYWTDRIRSAL</sequence>
<protein>
    <recommendedName>
        <fullName evidence="3">Exostosin GT47 domain-containing protein</fullName>
    </recommendedName>
</protein>
<evidence type="ECO:0000313" key="2">
    <source>
        <dbReference type="Proteomes" id="UP000320333"/>
    </source>
</evidence>
<name>A0A507D1H7_9FUNG</name>
<dbReference type="EMBL" id="QEAP01001431">
    <property type="protein sequence ID" value="TPX45296.1"/>
    <property type="molecule type" value="Genomic_DNA"/>
</dbReference>
<gene>
    <name evidence="1" type="ORF">CcCBS67573_g10374</name>
</gene>
<dbReference type="OrthoDB" id="9982462at2759"/>
<evidence type="ECO:0000313" key="1">
    <source>
        <dbReference type="EMBL" id="TPX45296.1"/>
    </source>
</evidence>
<reference evidence="1 2" key="1">
    <citation type="journal article" date="2019" name="Sci. Rep.">
        <title>Comparative genomics of chytrid fungi reveal insights into the obligate biotrophic and pathogenic lifestyle of Synchytrium endobioticum.</title>
        <authorList>
            <person name="van de Vossenberg B.T.L.H."/>
            <person name="Warris S."/>
            <person name="Nguyen H.D.T."/>
            <person name="van Gent-Pelzer M.P.E."/>
            <person name="Joly D.L."/>
            <person name="van de Geest H.C."/>
            <person name="Bonants P.J.M."/>
            <person name="Smith D.S."/>
            <person name="Levesque C.A."/>
            <person name="van der Lee T.A.J."/>
        </authorList>
    </citation>
    <scope>NUCLEOTIDE SEQUENCE [LARGE SCALE GENOMIC DNA]</scope>
    <source>
        <strain evidence="1 2">CBS 675.73</strain>
    </source>
</reference>
<dbReference type="GO" id="GO:0120053">
    <property type="term" value="F:ribitol beta-1,4-xylosyltransferase activity"/>
    <property type="evidence" value="ECO:0007669"/>
    <property type="project" value="InterPro"/>
</dbReference>
<dbReference type="GO" id="GO:0035269">
    <property type="term" value="P:protein O-linked glycosylation via mannose"/>
    <property type="evidence" value="ECO:0007669"/>
    <property type="project" value="InterPro"/>
</dbReference>